<dbReference type="InterPro" id="IPR003018">
    <property type="entry name" value="GAF"/>
</dbReference>
<dbReference type="FunFam" id="3.30.450.40:FF:000008">
    <property type="entry name" value="GAF domain-containing proteins"/>
    <property type="match status" value="1"/>
</dbReference>
<dbReference type="GO" id="GO:0033745">
    <property type="term" value="F:L-methionine-(R)-S-oxide reductase activity"/>
    <property type="evidence" value="ECO:0007669"/>
    <property type="project" value="TreeGrafter"/>
</dbReference>
<reference evidence="3 5" key="1">
    <citation type="journal article" date="2011" name="ISME J.">
        <title>Community ecology of hot spring cyanobacterial mats: predominant populations and their functional potential.</title>
        <authorList>
            <person name="Klatt C.G."/>
            <person name="Wood J.M."/>
            <person name="Rusch D.B."/>
            <person name="Bateson M.M."/>
            <person name="Hamamura N."/>
            <person name="Heidelberg J.F."/>
            <person name="Grossman A.R."/>
            <person name="Bhaya D."/>
            <person name="Cohan F.M."/>
            <person name="Kuhl M."/>
            <person name="Bryant D.A."/>
            <person name="Ward D.M."/>
        </authorList>
    </citation>
    <scope>NUCLEOTIDE SEQUENCE [LARGE SCALE GENOMIC DNA]</scope>
    <source>
        <strain evidence="3">OS</strain>
    </source>
</reference>
<evidence type="ECO:0000313" key="5">
    <source>
        <dbReference type="Proteomes" id="UP000266389"/>
    </source>
</evidence>
<sequence length="165" mass="18208">MFEFTELSTATKTEFYKALTNQLYTLLGNEHDLIANAANLSSLLFHTMPDLNWAGFYFYKQGELVLGPFQGKPACTRIALGKGVCGTAAQQRKTIIVANVHEFPGYIACDQASNSEIVVPIVKSGQLVGVLDLDSPVLARFDEEDKAGLENLVEVFLSRTEVHFF</sequence>
<evidence type="ECO:0000313" key="3">
    <source>
        <dbReference type="EMBL" id="RFM25370.1"/>
    </source>
</evidence>
<proteinExistence type="inferred from homology"/>
<dbReference type="Pfam" id="PF13185">
    <property type="entry name" value="GAF_2"/>
    <property type="match status" value="1"/>
</dbReference>
<feature type="domain" description="GAF" evidence="2">
    <location>
        <begin position="47"/>
        <end position="154"/>
    </location>
</feature>
<dbReference type="Proteomes" id="UP000266389">
    <property type="component" value="Unassembled WGS sequence"/>
</dbReference>
<organism evidence="3 5">
    <name type="scientific">Candidatus Thermochlorobacter aerophilus</name>
    <dbReference type="NCBI Taxonomy" id="1868324"/>
    <lineage>
        <taxon>Bacteria</taxon>
        <taxon>Pseudomonadati</taxon>
        <taxon>Chlorobiota</taxon>
        <taxon>Chlorobiia</taxon>
        <taxon>Chlorobiales</taxon>
        <taxon>Candidatus Thermochlorobacteriaceae</taxon>
        <taxon>Candidatus Thermochlorobacter</taxon>
    </lineage>
</organism>
<dbReference type="PANTHER" id="PTHR21021">
    <property type="entry name" value="GAF/PUTATIVE CYTOSKELETAL PROTEIN"/>
    <property type="match status" value="1"/>
</dbReference>
<evidence type="ECO:0000256" key="1">
    <source>
        <dbReference type="ARBA" id="ARBA00038454"/>
    </source>
</evidence>
<accession>A0A395M3N8</accession>
<name>A0A395M3N8_9BACT</name>
<dbReference type="Gene3D" id="3.30.450.40">
    <property type="match status" value="1"/>
</dbReference>
<reference evidence="3" key="2">
    <citation type="submission" date="2017-08" db="EMBL/GenBank/DDBJ databases">
        <authorList>
            <person name="de Groot N.N."/>
        </authorList>
    </citation>
    <scope>NUCLEOTIDE SEQUENCE</scope>
    <source>
        <strain evidence="3">OS</strain>
    </source>
</reference>
<dbReference type="InterPro" id="IPR051330">
    <property type="entry name" value="Phosphatase_reg/MetRdx"/>
</dbReference>
<dbReference type="EMBL" id="PHFL01000001">
    <property type="protein sequence ID" value="RFM25510.1"/>
    <property type="molecule type" value="Genomic_DNA"/>
</dbReference>
<comment type="similarity">
    <text evidence="1">Belongs to the free Met sulfoxide reductase family.</text>
</comment>
<dbReference type="InterPro" id="IPR029016">
    <property type="entry name" value="GAF-like_dom_sf"/>
</dbReference>
<evidence type="ECO:0000259" key="2">
    <source>
        <dbReference type="Pfam" id="PF13185"/>
    </source>
</evidence>
<dbReference type="PANTHER" id="PTHR21021:SF15">
    <property type="entry name" value="FREE METHIONINE-R-SULFOXIDE REDUCTASE"/>
    <property type="match status" value="1"/>
</dbReference>
<comment type="caution">
    <text evidence="3">The sequence shown here is derived from an EMBL/GenBank/DDBJ whole genome shotgun (WGS) entry which is preliminary data.</text>
</comment>
<dbReference type="GO" id="GO:0005829">
    <property type="term" value="C:cytosol"/>
    <property type="evidence" value="ECO:0007669"/>
    <property type="project" value="TreeGrafter"/>
</dbReference>
<evidence type="ECO:0000313" key="4">
    <source>
        <dbReference type="EMBL" id="RFM25510.1"/>
    </source>
</evidence>
<dbReference type="EMBL" id="PHFL01000007">
    <property type="protein sequence ID" value="RFM25370.1"/>
    <property type="molecule type" value="Genomic_DNA"/>
</dbReference>
<gene>
    <name evidence="4" type="ORF">D0433_00315</name>
    <name evidence="3" type="ORF">D0433_01775</name>
</gene>
<dbReference type="SUPFAM" id="SSF55781">
    <property type="entry name" value="GAF domain-like"/>
    <property type="match status" value="1"/>
</dbReference>
<dbReference type="AlphaFoldDB" id="A0A395M3N8"/>
<protein>
    <submittedName>
        <fullName evidence="3">GAF domain-containing protein</fullName>
    </submittedName>
</protein>